<dbReference type="Gene3D" id="3.90.950.10">
    <property type="match status" value="1"/>
</dbReference>
<sequence>MAKSSSSEQAANAVGISAQTPLILASASRYRAELLARLQIDFVAEASSVDETARDGEDAAALTQRLARAKAEVLGGKHPRRWILGSDQAAALDERILGKPGDIAQAQAQLAACSGREVRFHTAVVLLQGKTIHRALDITTVRFRQLSAAEIERYVAAEPALDCAGSFKCEGYGISLFDAIESSDPTALIGLPLISVRRLLAQVGLARP</sequence>
<dbReference type="SUPFAM" id="SSF52972">
    <property type="entry name" value="ITPase-like"/>
    <property type="match status" value="1"/>
</dbReference>
<evidence type="ECO:0000256" key="5">
    <source>
        <dbReference type="HAMAP-Rule" id="MF_00528"/>
    </source>
</evidence>
<evidence type="ECO:0000313" key="6">
    <source>
        <dbReference type="EMBL" id="NGY06809.1"/>
    </source>
</evidence>
<dbReference type="GO" id="GO:0009117">
    <property type="term" value="P:nucleotide metabolic process"/>
    <property type="evidence" value="ECO:0007669"/>
    <property type="project" value="UniProtKB-KW"/>
</dbReference>
<keyword evidence="3 5" id="KW-0378">Hydrolase</keyword>
<keyword evidence="2 5" id="KW-0963">Cytoplasm</keyword>
<dbReference type="GO" id="GO:0005737">
    <property type="term" value="C:cytoplasm"/>
    <property type="evidence" value="ECO:0007669"/>
    <property type="project" value="UniProtKB-SubCell"/>
</dbReference>
<feature type="site" description="Important for substrate specificity" evidence="5">
    <location>
        <position position="30"/>
    </location>
</feature>
<evidence type="ECO:0000256" key="2">
    <source>
        <dbReference type="ARBA" id="ARBA00022490"/>
    </source>
</evidence>
<dbReference type="NCBIfam" id="TIGR00172">
    <property type="entry name" value="maf"/>
    <property type="match status" value="1"/>
</dbReference>
<dbReference type="EMBL" id="JAAMOW010000011">
    <property type="protein sequence ID" value="NGY06809.1"/>
    <property type="molecule type" value="Genomic_DNA"/>
</dbReference>
<dbReference type="InterPro" id="IPR003697">
    <property type="entry name" value="Maf-like"/>
</dbReference>
<evidence type="ECO:0000313" key="7">
    <source>
        <dbReference type="Proteomes" id="UP000472676"/>
    </source>
</evidence>
<dbReference type="Pfam" id="PF02545">
    <property type="entry name" value="Maf"/>
    <property type="match status" value="1"/>
</dbReference>
<protein>
    <recommendedName>
        <fullName evidence="5">7-methyl-GTP pyrophosphatase</fullName>
        <shortName evidence="5">m(7)GTP pyrophosphatase</shortName>
        <ecNumber evidence="5">3.6.1.-</ecNumber>
    </recommendedName>
</protein>
<dbReference type="PANTHER" id="PTHR43213">
    <property type="entry name" value="BIFUNCTIONAL DTTP/UTP PYROPHOSPHATASE/METHYLTRANSFERASE PROTEIN-RELATED"/>
    <property type="match status" value="1"/>
</dbReference>
<dbReference type="HAMAP" id="MF_00528">
    <property type="entry name" value="Maf"/>
    <property type="match status" value="1"/>
</dbReference>
<dbReference type="InterPro" id="IPR029001">
    <property type="entry name" value="ITPase-like_fam"/>
</dbReference>
<dbReference type="EC" id="3.6.1.-" evidence="5"/>
<name>A0A6M2BY63_9GAMM</name>
<feature type="site" description="Important for substrate specificity" evidence="5">
    <location>
        <position position="88"/>
    </location>
</feature>
<dbReference type="PANTHER" id="PTHR43213:SF10">
    <property type="entry name" value="7-METHYL-GTP PYROPHOSPHATASE"/>
    <property type="match status" value="1"/>
</dbReference>
<evidence type="ECO:0000256" key="3">
    <source>
        <dbReference type="ARBA" id="ARBA00022801"/>
    </source>
</evidence>
<dbReference type="PIRSF" id="PIRSF006305">
    <property type="entry name" value="Maf"/>
    <property type="match status" value="1"/>
</dbReference>
<evidence type="ECO:0000256" key="1">
    <source>
        <dbReference type="ARBA" id="ARBA00004496"/>
    </source>
</evidence>
<keyword evidence="4 5" id="KW-0546">Nucleotide metabolism</keyword>
<dbReference type="AlphaFoldDB" id="A0A6M2BY63"/>
<proteinExistence type="inferred from homology"/>
<reference evidence="6 7" key="1">
    <citation type="journal article" date="2014" name="Int. J. Syst. Evol. Microbiol.">
        <title>Solimonas terrae sp. nov., isolated from soil.</title>
        <authorList>
            <person name="Kim S.J."/>
            <person name="Moon J.Y."/>
            <person name="Weon H.Y."/>
            <person name="Ahn J.H."/>
            <person name="Chen W.M."/>
            <person name="Kwon S.W."/>
        </authorList>
    </citation>
    <scope>NUCLEOTIDE SEQUENCE [LARGE SCALE GENOMIC DNA]</scope>
    <source>
        <strain evidence="6 7">KIS83-12</strain>
    </source>
</reference>
<organism evidence="6 7">
    <name type="scientific">Solimonas terrae</name>
    <dbReference type="NCBI Taxonomy" id="1396819"/>
    <lineage>
        <taxon>Bacteria</taxon>
        <taxon>Pseudomonadati</taxon>
        <taxon>Pseudomonadota</taxon>
        <taxon>Gammaproteobacteria</taxon>
        <taxon>Nevskiales</taxon>
        <taxon>Nevskiaceae</taxon>
        <taxon>Solimonas</taxon>
    </lineage>
</organism>
<accession>A0A6M2BY63</accession>
<gene>
    <name evidence="6" type="primary">maf</name>
    <name evidence="6" type="ORF">G7Y85_18705</name>
</gene>
<comment type="similarity">
    <text evidence="5">Belongs to the Maf family. YceF subfamily.</text>
</comment>
<comment type="caution">
    <text evidence="5">Lacks conserved residue(s) required for the propagation of feature annotation.</text>
</comment>
<dbReference type="CDD" id="cd00555">
    <property type="entry name" value="Maf"/>
    <property type="match status" value="1"/>
</dbReference>
<keyword evidence="7" id="KW-1185">Reference proteome</keyword>
<comment type="function">
    <text evidence="5">Nucleoside triphosphate pyrophosphatase that hydrolyzes 7-methyl-GTP (m(7)GTP). May have a dual role in cell division arrest and in preventing the incorporation of modified nucleotides into cellular nucleic acids.</text>
</comment>
<comment type="subcellular location">
    <subcellularLocation>
        <location evidence="1 5">Cytoplasm</location>
    </subcellularLocation>
</comment>
<feature type="site" description="Important for substrate specificity" evidence="5">
    <location>
        <position position="170"/>
    </location>
</feature>
<dbReference type="RefSeq" id="WP_166261114.1">
    <property type="nucleotide sequence ID" value="NZ_JAAMOW010000011.1"/>
</dbReference>
<comment type="catalytic activity">
    <reaction evidence="5">
        <text>N(7)-methyl-GTP + H2O = N(7)-methyl-GMP + diphosphate + H(+)</text>
        <dbReference type="Rhea" id="RHEA:58744"/>
        <dbReference type="ChEBI" id="CHEBI:15377"/>
        <dbReference type="ChEBI" id="CHEBI:15378"/>
        <dbReference type="ChEBI" id="CHEBI:33019"/>
        <dbReference type="ChEBI" id="CHEBI:58285"/>
        <dbReference type="ChEBI" id="CHEBI:87133"/>
    </reaction>
</comment>
<dbReference type="Proteomes" id="UP000472676">
    <property type="component" value="Unassembled WGS sequence"/>
</dbReference>
<comment type="cofactor">
    <cofactor evidence="5">
        <name>a divalent metal cation</name>
        <dbReference type="ChEBI" id="CHEBI:60240"/>
    </cofactor>
</comment>
<feature type="active site" description="Proton acceptor" evidence="5">
    <location>
        <position position="87"/>
    </location>
</feature>
<dbReference type="GO" id="GO:0047429">
    <property type="term" value="F:nucleoside triphosphate diphosphatase activity"/>
    <property type="evidence" value="ECO:0007669"/>
    <property type="project" value="InterPro"/>
</dbReference>
<comment type="caution">
    <text evidence="6">The sequence shown here is derived from an EMBL/GenBank/DDBJ whole genome shotgun (WGS) entry which is preliminary data.</text>
</comment>
<evidence type="ECO:0000256" key="4">
    <source>
        <dbReference type="ARBA" id="ARBA00023080"/>
    </source>
</evidence>